<feature type="region of interest" description="Disordered" evidence="7">
    <location>
        <begin position="278"/>
        <end position="404"/>
    </location>
</feature>
<evidence type="ECO:0000256" key="7">
    <source>
        <dbReference type="SAM" id="MobiDB-lite"/>
    </source>
</evidence>
<dbReference type="PROSITE" id="PS00108">
    <property type="entry name" value="PROTEIN_KINASE_ST"/>
    <property type="match status" value="1"/>
</dbReference>
<dbReference type="Proteomes" id="UP001611263">
    <property type="component" value="Unassembled WGS sequence"/>
</dbReference>
<keyword evidence="4" id="KW-0547">Nucleotide-binding</keyword>
<name>A0ABW7TNM1_9NOCA</name>
<organism evidence="9 10">
    <name type="scientific">Nocardia carnea</name>
    <dbReference type="NCBI Taxonomy" id="37328"/>
    <lineage>
        <taxon>Bacteria</taxon>
        <taxon>Bacillati</taxon>
        <taxon>Actinomycetota</taxon>
        <taxon>Actinomycetes</taxon>
        <taxon>Mycobacteriales</taxon>
        <taxon>Nocardiaceae</taxon>
        <taxon>Nocardia</taxon>
    </lineage>
</organism>
<evidence type="ECO:0000256" key="5">
    <source>
        <dbReference type="ARBA" id="ARBA00022777"/>
    </source>
</evidence>
<dbReference type="Pfam" id="PF11738">
    <property type="entry name" value="DUF3298"/>
    <property type="match status" value="1"/>
</dbReference>
<dbReference type="PROSITE" id="PS50011">
    <property type="entry name" value="PROTEIN_KINASE_DOM"/>
    <property type="match status" value="1"/>
</dbReference>
<dbReference type="RefSeq" id="WP_051157292.1">
    <property type="nucleotide sequence ID" value="NZ_JBIRUQ010000002.1"/>
</dbReference>
<dbReference type="SUPFAM" id="SSF56112">
    <property type="entry name" value="Protein kinase-like (PK-like)"/>
    <property type="match status" value="1"/>
</dbReference>
<keyword evidence="10" id="KW-1185">Reference proteome</keyword>
<dbReference type="InterPro" id="IPR008271">
    <property type="entry name" value="Ser/Thr_kinase_AS"/>
</dbReference>
<keyword evidence="5 9" id="KW-0418">Kinase</keyword>
<feature type="region of interest" description="Disordered" evidence="7">
    <location>
        <begin position="432"/>
        <end position="488"/>
    </location>
</feature>
<accession>A0ABW7TNM1</accession>
<keyword evidence="3" id="KW-0808">Transferase</keyword>
<feature type="compositionally biased region" description="Low complexity" evidence="7">
    <location>
        <begin position="349"/>
        <end position="358"/>
    </location>
</feature>
<dbReference type="InterPro" id="IPR037126">
    <property type="entry name" value="PdaC/RsiV-like_sf"/>
</dbReference>
<comment type="caution">
    <text evidence="9">The sequence shown here is derived from an EMBL/GenBank/DDBJ whole genome shotgun (WGS) entry which is preliminary data.</text>
</comment>
<evidence type="ECO:0000256" key="6">
    <source>
        <dbReference type="ARBA" id="ARBA00022840"/>
    </source>
</evidence>
<evidence type="ECO:0000256" key="3">
    <source>
        <dbReference type="ARBA" id="ARBA00022679"/>
    </source>
</evidence>
<evidence type="ECO:0000313" key="9">
    <source>
        <dbReference type="EMBL" id="MFI1461379.1"/>
    </source>
</evidence>
<evidence type="ECO:0000256" key="2">
    <source>
        <dbReference type="ARBA" id="ARBA00022527"/>
    </source>
</evidence>
<dbReference type="PANTHER" id="PTHR43289:SF6">
    <property type="entry name" value="SERINE_THREONINE-PROTEIN KINASE NEKL-3"/>
    <property type="match status" value="1"/>
</dbReference>
<keyword evidence="6" id="KW-0067">ATP-binding</keyword>
<keyword evidence="2" id="KW-0723">Serine/threonine-protein kinase</keyword>
<dbReference type="Gene3D" id="3.90.640.20">
    <property type="entry name" value="Heat-shock cognate protein, ATPase"/>
    <property type="match status" value="1"/>
</dbReference>
<evidence type="ECO:0000256" key="1">
    <source>
        <dbReference type="ARBA" id="ARBA00012513"/>
    </source>
</evidence>
<dbReference type="SMART" id="SM00220">
    <property type="entry name" value="S_TKc"/>
    <property type="match status" value="1"/>
</dbReference>
<protein>
    <recommendedName>
        <fullName evidence="1">non-specific serine/threonine protein kinase</fullName>
        <ecNumber evidence="1">2.7.11.1</ecNumber>
    </recommendedName>
</protein>
<evidence type="ECO:0000256" key="4">
    <source>
        <dbReference type="ARBA" id="ARBA00022741"/>
    </source>
</evidence>
<dbReference type="GeneID" id="93509336"/>
<feature type="domain" description="Protein kinase" evidence="8">
    <location>
        <begin position="11"/>
        <end position="274"/>
    </location>
</feature>
<dbReference type="EC" id="2.7.11.1" evidence="1"/>
<gene>
    <name evidence="9" type="ORF">ACH4WX_11735</name>
</gene>
<feature type="compositionally biased region" description="Polar residues" evidence="7">
    <location>
        <begin position="448"/>
        <end position="469"/>
    </location>
</feature>
<reference evidence="9 10" key="1">
    <citation type="submission" date="2024-10" db="EMBL/GenBank/DDBJ databases">
        <title>The Natural Products Discovery Center: Release of the First 8490 Sequenced Strains for Exploring Actinobacteria Biosynthetic Diversity.</title>
        <authorList>
            <person name="Kalkreuter E."/>
            <person name="Kautsar S.A."/>
            <person name="Yang D."/>
            <person name="Bader C.D."/>
            <person name="Teijaro C.N."/>
            <person name="Fluegel L."/>
            <person name="Davis C.M."/>
            <person name="Simpson J.R."/>
            <person name="Lauterbach L."/>
            <person name="Steele A.D."/>
            <person name="Gui C."/>
            <person name="Meng S."/>
            <person name="Li G."/>
            <person name="Viehrig K."/>
            <person name="Ye F."/>
            <person name="Su P."/>
            <person name="Kiefer A.F."/>
            <person name="Nichols A."/>
            <person name="Cepeda A.J."/>
            <person name="Yan W."/>
            <person name="Fan B."/>
            <person name="Jiang Y."/>
            <person name="Adhikari A."/>
            <person name="Zheng C.-J."/>
            <person name="Schuster L."/>
            <person name="Cowan T.M."/>
            <person name="Smanski M.J."/>
            <person name="Chevrette M.G."/>
            <person name="De Carvalho L.P.S."/>
            <person name="Shen B."/>
        </authorList>
    </citation>
    <scope>NUCLEOTIDE SEQUENCE [LARGE SCALE GENOMIC DNA]</scope>
    <source>
        <strain evidence="9 10">NPDC020568</strain>
    </source>
</reference>
<sequence>MLQPGARFAGYRIVRRIGAGGMGIVYLAEHPRLPRQDVLKLLPADHLADAGFRGRFDREAELAARLRHPNIVTVHDRGVTGGQPWIAMEYVPGIDAAALAGSPQLGPRRAAHIIDDAARGLDHAHRNGMLHRDVKPANILVTADPDREFGERALLTDFGIARLAREGTDLTRTGDVIATVSYAAPEQFTAAPVDHRADVYALGCTLFVLLTGEKPFPVSSTAAIVNAHLNTPPPAASRRAPGLPPAIDAVLYRALAKNPADRYDSCRAFSEEALRALDSPHPAEGSGTGSPEPVVPPTPSSPAVTTTETRVSAPGPRPPYHDSSTRQAGHPGSSTAGMPLGQPGPPPSSAAGPPAHTGARPEHSGGPASRSRHDPLPPGLPTATRSLTSAGSVTAASANTGRRRVRKRPVLVGAVAVLFAAALATTAVVAGDNTGSEVPGTADPTAPGSDTGTSVSSAPGTSTPVSATGTVPAGGYTETSAEVRGDNGDVSWNVRIPQVSGGTAAVVDRFNNSVRAALQDQIDNAPVSSELTNGPPNTLHIGPRVLSAVLTTVRKSDPPSGEPKKLLATITIDAGTAEPITLRDLFPDLDAGLARLSGEAERRLPETAAGPDFDRREIQPRTKNFHHWVATDQGMAIHFEEDSVAPPDKGLISITVPWRALADVLDPALAEALGG</sequence>
<dbReference type="InterPro" id="IPR021729">
    <property type="entry name" value="DUF3298"/>
</dbReference>
<evidence type="ECO:0000259" key="8">
    <source>
        <dbReference type="PROSITE" id="PS50011"/>
    </source>
</evidence>
<feature type="compositionally biased region" description="Polar residues" evidence="7">
    <location>
        <begin position="383"/>
        <end position="400"/>
    </location>
</feature>
<dbReference type="EMBL" id="JBIRUQ010000002">
    <property type="protein sequence ID" value="MFI1461379.1"/>
    <property type="molecule type" value="Genomic_DNA"/>
</dbReference>
<dbReference type="Gene3D" id="1.10.510.10">
    <property type="entry name" value="Transferase(Phosphotransferase) domain 1"/>
    <property type="match status" value="1"/>
</dbReference>
<dbReference type="Pfam" id="PF00069">
    <property type="entry name" value="Pkinase"/>
    <property type="match status" value="1"/>
</dbReference>
<dbReference type="GO" id="GO:0016301">
    <property type="term" value="F:kinase activity"/>
    <property type="evidence" value="ECO:0007669"/>
    <property type="project" value="UniProtKB-KW"/>
</dbReference>
<dbReference type="InterPro" id="IPR000719">
    <property type="entry name" value="Prot_kinase_dom"/>
</dbReference>
<proteinExistence type="predicted"/>
<dbReference type="CDD" id="cd14014">
    <property type="entry name" value="STKc_PknB_like"/>
    <property type="match status" value="1"/>
</dbReference>
<dbReference type="PANTHER" id="PTHR43289">
    <property type="entry name" value="MITOGEN-ACTIVATED PROTEIN KINASE KINASE KINASE 20-RELATED"/>
    <property type="match status" value="1"/>
</dbReference>
<evidence type="ECO:0000313" key="10">
    <source>
        <dbReference type="Proteomes" id="UP001611263"/>
    </source>
</evidence>
<dbReference type="Gene3D" id="3.30.200.20">
    <property type="entry name" value="Phosphorylase Kinase, domain 1"/>
    <property type="match status" value="1"/>
</dbReference>
<dbReference type="InterPro" id="IPR011009">
    <property type="entry name" value="Kinase-like_dom_sf"/>
</dbReference>